<dbReference type="AlphaFoldDB" id="A0AAE3H2M8"/>
<accession>A0AAE3H2M8</accession>
<comment type="caution">
    <text evidence="2">The sequence shown here is derived from an EMBL/GenBank/DDBJ whole genome shotgun (WGS) entry which is preliminary data.</text>
</comment>
<feature type="domain" description="YdhG-like" evidence="1">
    <location>
        <begin position="23"/>
        <end position="114"/>
    </location>
</feature>
<protein>
    <recommendedName>
        <fullName evidence="1">YdhG-like domain-containing protein</fullName>
    </recommendedName>
</protein>
<dbReference type="Pfam" id="PF08818">
    <property type="entry name" value="DUF1801"/>
    <property type="match status" value="1"/>
</dbReference>
<evidence type="ECO:0000313" key="2">
    <source>
        <dbReference type="EMBL" id="MCP9762841.1"/>
    </source>
</evidence>
<dbReference type="InterPro" id="IPR014922">
    <property type="entry name" value="YdhG-like"/>
</dbReference>
<organism evidence="2 3">
    <name type="scientific">Lacihabitans soyangensis</name>
    <dbReference type="NCBI Taxonomy" id="869394"/>
    <lineage>
        <taxon>Bacteria</taxon>
        <taxon>Pseudomonadati</taxon>
        <taxon>Bacteroidota</taxon>
        <taxon>Cytophagia</taxon>
        <taxon>Cytophagales</taxon>
        <taxon>Leadbetterellaceae</taxon>
        <taxon>Lacihabitans</taxon>
    </lineage>
</organism>
<evidence type="ECO:0000259" key="1">
    <source>
        <dbReference type="Pfam" id="PF08818"/>
    </source>
</evidence>
<dbReference type="EMBL" id="RJUF01000016">
    <property type="protein sequence ID" value="MCP9762841.1"/>
    <property type="molecule type" value="Genomic_DNA"/>
</dbReference>
<dbReference type="Gene3D" id="3.90.1150.200">
    <property type="match status" value="1"/>
</dbReference>
<proteinExistence type="predicted"/>
<name>A0AAE3H2M8_9BACT</name>
<evidence type="ECO:0000313" key="3">
    <source>
        <dbReference type="Proteomes" id="UP001204144"/>
    </source>
</evidence>
<gene>
    <name evidence="2" type="ORF">EGI31_07720</name>
</gene>
<dbReference type="RefSeq" id="WP_255036617.1">
    <property type="nucleotide sequence ID" value="NZ_RJUF01000016.1"/>
</dbReference>
<sequence>MDKNTEVPENVDQYIQNFPVEIKDKLLEIRNLIKSTVPDVEEYISYGMPAYNHHGVLVYFSAFKNHIGLFSVPNLHPDFVEKFKPYKTGKGSVQFPHNKPLPVDFIKEILEFRVQDNLKKAK</sequence>
<reference evidence="2 3" key="1">
    <citation type="submission" date="2018-11" db="EMBL/GenBank/DDBJ databases">
        <title>Novel bacteria species description.</title>
        <authorList>
            <person name="Han J.-H."/>
        </authorList>
    </citation>
    <scope>NUCLEOTIDE SEQUENCE [LARGE SCALE GENOMIC DNA]</scope>
    <source>
        <strain evidence="2 3">KCTC23259</strain>
    </source>
</reference>
<keyword evidence="3" id="KW-1185">Reference proteome</keyword>
<dbReference type="SUPFAM" id="SSF159888">
    <property type="entry name" value="YdhG-like"/>
    <property type="match status" value="1"/>
</dbReference>
<dbReference type="Proteomes" id="UP001204144">
    <property type="component" value="Unassembled WGS sequence"/>
</dbReference>